<organism evidence="1 2">
    <name type="scientific">Stylosanthes scabra</name>
    <dbReference type="NCBI Taxonomy" id="79078"/>
    <lineage>
        <taxon>Eukaryota</taxon>
        <taxon>Viridiplantae</taxon>
        <taxon>Streptophyta</taxon>
        <taxon>Embryophyta</taxon>
        <taxon>Tracheophyta</taxon>
        <taxon>Spermatophyta</taxon>
        <taxon>Magnoliopsida</taxon>
        <taxon>eudicotyledons</taxon>
        <taxon>Gunneridae</taxon>
        <taxon>Pentapetalae</taxon>
        <taxon>rosids</taxon>
        <taxon>fabids</taxon>
        <taxon>Fabales</taxon>
        <taxon>Fabaceae</taxon>
        <taxon>Papilionoideae</taxon>
        <taxon>50 kb inversion clade</taxon>
        <taxon>dalbergioids sensu lato</taxon>
        <taxon>Dalbergieae</taxon>
        <taxon>Pterocarpus clade</taxon>
        <taxon>Stylosanthes</taxon>
    </lineage>
</organism>
<dbReference type="Proteomes" id="UP001341840">
    <property type="component" value="Unassembled WGS sequence"/>
</dbReference>
<protein>
    <recommendedName>
        <fullName evidence="3">Ubiquitin-like protease family profile domain-containing protein</fullName>
    </recommendedName>
</protein>
<evidence type="ECO:0000313" key="2">
    <source>
        <dbReference type="Proteomes" id="UP001341840"/>
    </source>
</evidence>
<dbReference type="Gene3D" id="1.10.418.20">
    <property type="match status" value="1"/>
</dbReference>
<proteinExistence type="predicted"/>
<name>A0ABU6TVX5_9FABA</name>
<dbReference type="InterPro" id="IPR038765">
    <property type="entry name" value="Papain-like_cys_pep_sf"/>
</dbReference>
<keyword evidence="2" id="KW-1185">Reference proteome</keyword>
<comment type="caution">
    <text evidence="1">The sequence shown here is derived from an EMBL/GenBank/DDBJ whole genome shotgun (WGS) entry which is preliminary data.</text>
</comment>
<dbReference type="SUPFAM" id="SSF54001">
    <property type="entry name" value="Cysteine proteinases"/>
    <property type="match status" value="1"/>
</dbReference>
<dbReference type="EMBL" id="JASCZI010092276">
    <property type="protein sequence ID" value="MED6152153.1"/>
    <property type="molecule type" value="Genomic_DNA"/>
</dbReference>
<evidence type="ECO:0000313" key="1">
    <source>
        <dbReference type="EMBL" id="MED6152153.1"/>
    </source>
</evidence>
<evidence type="ECO:0008006" key="3">
    <source>
        <dbReference type="Google" id="ProtNLM"/>
    </source>
</evidence>
<gene>
    <name evidence="1" type="ORF">PIB30_089185</name>
</gene>
<reference evidence="1 2" key="1">
    <citation type="journal article" date="2023" name="Plants (Basel)">
        <title>Bridging the Gap: Combining Genomics and Transcriptomics Approaches to Understand Stylosanthes scabra, an Orphan Legume from the Brazilian Caatinga.</title>
        <authorList>
            <person name="Ferreira-Neto J.R.C."/>
            <person name="da Silva M.D."/>
            <person name="Binneck E."/>
            <person name="de Melo N.F."/>
            <person name="da Silva R.H."/>
            <person name="de Melo A.L.T.M."/>
            <person name="Pandolfi V."/>
            <person name="Bustamante F.O."/>
            <person name="Brasileiro-Vidal A.C."/>
            <person name="Benko-Iseppon A.M."/>
        </authorList>
    </citation>
    <scope>NUCLEOTIDE SEQUENCE [LARGE SCALE GENOMIC DNA]</scope>
    <source>
        <tissue evidence="1">Leaves</tissue>
    </source>
</reference>
<sequence length="121" mass="14076">MRVHAGARTLFPNMTRNVASHSLFAKYVPLPKQPNQFDYGVYVLKYMEIVNPSLLEKRNFIVLVWTELRVEFVEHILFDDNNLFRQQALNMSNLVARHQRPSAALQSPYVQLKTTDLESAK</sequence>
<accession>A0ABU6TVX5</accession>